<keyword evidence="2 5" id="KW-0812">Transmembrane</keyword>
<feature type="transmembrane region" description="Helical" evidence="5">
    <location>
        <begin position="391"/>
        <end position="416"/>
    </location>
</feature>
<evidence type="ECO:0000256" key="4">
    <source>
        <dbReference type="ARBA" id="ARBA00023136"/>
    </source>
</evidence>
<evidence type="ECO:0000256" key="2">
    <source>
        <dbReference type="ARBA" id="ARBA00022692"/>
    </source>
</evidence>
<feature type="transmembrane region" description="Helical" evidence="5">
    <location>
        <begin position="139"/>
        <end position="162"/>
    </location>
</feature>
<protein>
    <submittedName>
        <fullName evidence="7">FUSC family protein</fullName>
    </submittedName>
</protein>
<dbReference type="EMBL" id="JAUHQC010000015">
    <property type="protein sequence ID" value="MDN4534155.1"/>
    <property type="molecule type" value="Genomic_DNA"/>
</dbReference>
<evidence type="ECO:0000256" key="5">
    <source>
        <dbReference type="SAM" id="Phobius"/>
    </source>
</evidence>
<name>A0AAW7MFM2_9STAP</name>
<evidence type="ECO:0000259" key="6">
    <source>
        <dbReference type="Pfam" id="PF13515"/>
    </source>
</evidence>
<sequence>MKKYLQALLQFNASKVDINKGIRQMLLMLVPLFIGYFSDHFSTGLLVATGTLAHIYVFGGPLRSRLTTVVLCSIGFSLGMMLGTLTVDEPIIFGILLLIFAVVPYYIFSTLNIPGPSSIFFIVSLSLPINLPHAPDEALFRGCAMLFGGFLATVVVLLTVYFSRNAGEVKAVQNDYNMLKQLIYNFDDPNAFMEVSRLAVDSFRRSDKALVTFSASHSSEPNGFQRLLLLHNLAQAIHSELLDLNENGHRPLPPIIKEMIDYVIKLVYGKGDIRAQWQKEVQVEPEFQMLVNHIFKVDEMMRVSDERIKHEMDVRLPIHGQTLLQNLSLESYKFRNTLRYIVIMAVSIIIALMFDFDKAYWIPISTHTVLLGSSTWHSFERAGSRGVGTILGVLVLSVVLLFSPPIPVAIILLAVAAGLTEMIVGANYFYAVIFITIQVLLLNGLASGNLTILNALPRLIDVFVGIVIAVIGVMILGRKTASSMIPKTIVDVIREEAVLFHYLFSTDKMGEQPFDKHELLHLSIKISNMLEVYNSAKGELFSKERYIQAYYANIHALEELSLMLSRAMYNDKRKTIDAEPMGQYLLVFENLAKYYERGQQLTQQSLPALPQYVYIRNALLHMQHNCLSAMHKN</sequence>
<feature type="transmembrane region" description="Helical" evidence="5">
    <location>
        <begin position="458"/>
        <end position="477"/>
    </location>
</feature>
<dbReference type="GO" id="GO:0016020">
    <property type="term" value="C:membrane"/>
    <property type="evidence" value="ECO:0007669"/>
    <property type="project" value="UniProtKB-SubCell"/>
</dbReference>
<feature type="transmembrane region" description="Helical" evidence="5">
    <location>
        <begin position="91"/>
        <end position="108"/>
    </location>
</feature>
<feature type="transmembrane region" description="Helical" evidence="5">
    <location>
        <begin position="337"/>
        <end position="354"/>
    </location>
</feature>
<dbReference type="Proteomes" id="UP001171687">
    <property type="component" value="Unassembled WGS sequence"/>
</dbReference>
<dbReference type="Pfam" id="PF13515">
    <property type="entry name" value="FUSC_2"/>
    <property type="match status" value="1"/>
</dbReference>
<dbReference type="RefSeq" id="WP_225309972.1">
    <property type="nucleotide sequence ID" value="NZ_CAKZJA010000007.1"/>
</dbReference>
<reference evidence="7" key="1">
    <citation type="submission" date="2023-07" db="EMBL/GenBank/DDBJ databases">
        <title>Evaluation of the beneficial properties of pineapple isolates.</title>
        <authorList>
            <person name="Adefiranye O."/>
        </authorList>
    </citation>
    <scope>NUCLEOTIDE SEQUENCE</scope>
    <source>
        <strain evidence="7">PAPLE_T1</strain>
    </source>
</reference>
<feature type="domain" description="Integral membrane bound transporter" evidence="6">
    <location>
        <begin position="347"/>
        <end position="471"/>
    </location>
</feature>
<accession>A0AAW7MFM2</accession>
<feature type="transmembrane region" description="Helical" evidence="5">
    <location>
        <begin position="428"/>
        <end position="446"/>
    </location>
</feature>
<evidence type="ECO:0000313" key="8">
    <source>
        <dbReference type="Proteomes" id="UP001171687"/>
    </source>
</evidence>
<keyword evidence="3 5" id="KW-1133">Transmembrane helix</keyword>
<organism evidence="7 8">
    <name type="scientific">Staphylococcus auricularis</name>
    <dbReference type="NCBI Taxonomy" id="29379"/>
    <lineage>
        <taxon>Bacteria</taxon>
        <taxon>Bacillati</taxon>
        <taxon>Bacillota</taxon>
        <taxon>Bacilli</taxon>
        <taxon>Bacillales</taxon>
        <taxon>Staphylococcaceae</taxon>
        <taxon>Staphylococcus</taxon>
    </lineage>
</organism>
<comment type="subcellular location">
    <subcellularLocation>
        <location evidence="1">Membrane</location>
        <topology evidence="1">Multi-pass membrane protein</topology>
    </subcellularLocation>
</comment>
<feature type="transmembrane region" description="Helical" evidence="5">
    <location>
        <begin position="21"/>
        <end position="37"/>
    </location>
</feature>
<evidence type="ECO:0000256" key="3">
    <source>
        <dbReference type="ARBA" id="ARBA00022989"/>
    </source>
</evidence>
<evidence type="ECO:0000313" key="7">
    <source>
        <dbReference type="EMBL" id="MDN4534155.1"/>
    </source>
</evidence>
<comment type="caution">
    <text evidence="7">The sequence shown here is derived from an EMBL/GenBank/DDBJ whole genome shotgun (WGS) entry which is preliminary data.</text>
</comment>
<gene>
    <name evidence="7" type="ORF">QYH67_11390</name>
</gene>
<proteinExistence type="predicted"/>
<dbReference type="AlphaFoldDB" id="A0AAW7MFM2"/>
<evidence type="ECO:0000256" key="1">
    <source>
        <dbReference type="ARBA" id="ARBA00004141"/>
    </source>
</evidence>
<keyword evidence="4 5" id="KW-0472">Membrane</keyword>
<dbReference type="InterPro" id="IPR049453">
    <property type="entry name" value="Memb_transporter_dom"/>
</dbReference>
<feature type="transmembrane region" description="Helical" evidence="5">
    <location>
        <begin position="66"/>
        <end position="85"/>
    </location>
</feature>